<evidence type="ECO:0000256" key="4">
    <source>
        <dbReference type="ARBA" id="ARBA00023136"/>
    </source>
</evidence>
<keyword evidence="9" id="KW-1185">Reference proteome</keyword>
<feature type="transmembrane region" description="Helical" evidence="6">
    <location>
        <begin position="87"/>
        <end position="111"/>
    </location>
</feature>
<feature type="domain" description="Major facilitator superfamily (MFS) profile" evidence="7">
    <location>
        <begin position="89"/>
        <end position="499"/>
    </location>
</feature>
<feature type="transmembrane region" description="Helical" evidence="6">
    <location>
        <begin position="155"/>
        <end position="174"/>
    </location>
</feature>
<evidence type="ECO:0000313" key="9">
    <source>
        <dbReference type="Proteomes" id="UP000234752"/>
    </source>
</evidence>
<feature type="transmembrane region" description="Helical" evidence="6">
    <location>
        <begin position="322"/>
        <end position="342"/>
    </location>
</feature>
<dbReference type="SUPFAM" id="SSF103473">
    <property type="entry name" value="MFS general substrate transporter"/>
    <property type="match status" value="1"/>
</dbReference>
<evidence type="ECO:0000256" key="5">
    <source>
        <dbReference type="SAM" id="MobiDB-lite"/>
    </source>
</evidence>
<keyword evidence="3 6" id="KW-1133">Transmembrane helix</keyword>
<feature type="transmembrane region" description="Helical" evidence="6">
    <location>
        <begin position="180"/>
        <end position="200"/>
    </location>
</feature>
<dbReference type="InterPro" id="IPR036259">
    <property type="entry name" value="MFS_trans_sf"/>
</dbReference>
<evidence type="ECO:0000313" key="8">
    <source>
        <dbReference type="EMBL" id="AUN32277.1"/>
    </source>
</evidence>
<comment type="subcellular location">
    <subcellularLocation>
        <location evidence="1">Membrane</location>
        <topology evidence="1">Multi-pass membrane protein</topology>
    </subcellularLocation>
</comment>
<feature type="transmembrane region" description="Helical" evidence="6">
    <location>
        <begin position="244"/>
        <end position="263"/>
    </location>
</feature>
<dbReference type="EMBL" id="CP025612">
    <property type="protein sequence ID" value="AUN32277.1"/>
    <property type="molecule type" value="Genomic_DNA"/>
</dbReference>
<dbReference type="AlphaFoldDB" id="A0A2K9NGP9"/>
<dbReference type="GO" id="GO:0005886">
    <property type="term" value="C:plasma membrane"/>
    <property type="evidence" value="ECO:0007669"/>
    <property type="project" value="TreeGrafter"/>
</dbReference>
<feature type="transmembrane region" description="Helical" evidence="6">
    <location>
        <begin position="212"/>
        <end position="238"/>
    </location>
</feature>
<reference evidence="8 9" key="1">
    <citation type="submission" date="2017-12" db="EMBL/GenBank/DDBJ databases">
        <title>Genomes of bacteria within cyanobacterial aggregates.</title>
        <authorList>
            <person name="Cai H."/>
        </authorList>
    </citation>
    <scope>NUCLEOTIDE SEQUENCE [LARGE SCALE GENOMIC DNA]</scope>
    <source>
        <strain evidence="8 9">TH16</strain>
    </source>
</reference>
<dbReference type="Pfam" id="PF07690">
    <property type="entry name" value="MFS_1"/>
    <property type="match status" value="1"/>
</dbReference>
<dbReference type="PROSITE" id="PS00216">
    <property type="entry name" value="SUGAR_TRANSPORT_1"/>
    <property type="match status" value="1"/>
</dbReference>
<accession>A0A2K9NGP9</accession>
<feature type="region of interest" description="Disordered" evidence="5">
    <location>
        <begin position="39"/>
        <end position="65"/>
    </location>
</feature>
<protein>
    <submittedName>
        <fullName evidence="8">MFS transporter</fullName>
    </submittedName>
</protein>
<dbReference type="PANTHER" id="PTHR23508:SF10">
    <property type="entry name" value="CARBOXYLIC ACID TRANSPORTER PROTEIN HOMOLOG"/>
    <property type="match status" value="1"/>
</dbReference>
<dbReference type="KEGG" id="ncb:C0V82_17960"/>
<keyword evidence="4 6" id="KW-0472">Membrane</keyword>
<evidence type="ECO:0000256" key="1">
    <source>
        <dbReference type="ARBA" id="ARBA00004141"/>
    </source>
</evidence>
<name>A0A2K9NGP9_9PROT</name>
<dbReference type="PROSITE" id="PS00217">
    <property type="entry name" value="SUGAR_TRANSPORT_2"/>
    <property type="match status" value="1"/>
</dbReference>
<sequence>MVAAWPCFRRWAPSSCSPASNRMPVTWGRISRQCWDKQRGMARQKARRGAGRKRMSNKPGHKADRASAEFQARVAALEAAPMGRTRLIVVLLCFILNLLDGVDVVLLTYAAPVIAQEWGLKDGALGIVLTASLLGTAFGSMLMGPVADMIGRRKVVLIAITLIGSGMLLAATAHDMVMLAVWRVVTGVGIGAILASMASITSEFSNARLRSFWVAFLQAGWPIGAIITGFASAVLIQAYGWKPLFVGSGMLSVIILPVVAWLMPESLQFLAKQDAPDRLARMNRLLVKLGQPALSEAPPLPAKRGVKLSALFEGHLARSTPALWLGMTMGWAGLYFLISWIPRIAVNAGLPLDQAIMAGATFNIGAFIGSAGIGLLATRLPLNRLIPGFLGAATLAMLLFGWVSLPIMATFATILVLGVLVQGGFNAFYPMAAQLYPTEIRTTGIGTAMAVGRSGAILGPLAAGYLMEIGTDRGMLFLVYAVPLAIAAVAAWRVGSKPS</sequence>
<feature type="transmembrane region" description="Helical" evidence="6">
    <location>
        <begin position="385"/>
        <end position="405"/>
    </location>
</feature>
<proteinExistence type="predicted"/>
<evidence type="ECO:0000259" key="7">
    <source>
        <dbReference type="PROSITE" id="PS50850"/>
    </source>
</evidence>
<dbReference type="Proteomes" id="UP000234752">
    <property type="component" value="Chromosome eg_2"/>
</dbReference>
<feature type="transmembrane region" description="Helical" evidence="6">
    <location>
        <begin position="475"/>
        <end position="495"/>
    </location>
</feature>
<dbReference type="GO" id="GO:0046943">
    <property type="term" value="F:carboxylic acid transmembrane transporter activity"/>
    <property type="evidence" value="ECO:0007669"/>
    <property type="project" value="TreeGrafter"/>
</dbReference>
<evidence type="ECO:0000256" key="3">
    <source>
        <dbReference type="ARBA" id="ARBA00022989"/>
    </source>
</evidence>
<keyword evidence="2 6" id="KW-0812">Transmembrane</keyword>
<feature type="compositionally biased region" description="Basic residues" evidence="5">
    <location>
        <begin position="40"/>
        <end position="60"/>
    </location>
</feature>
<dbReference type="PROSITE" id="PS50850">
    <property type="entry name" value="MFS"/>
    <property type="match status" value="1"/>
</dbReference>
<organism evidence="8 9">
    <name type="scientific">Niveispirillum cyanobacteriorum</name>
    <dbReference type="NCBI Taxonomy" id="1612173"/>
    <lineage>
        <taxon>Bacteria</taxon>
        <taxon>Pseudomonadati</taxon>
        <taxon>Pseudomonadota</taxon>
        <taxon>Alphaproteobacteria</taxon>
        <taxon>Rhodospirillales</taxon>
        <taxon>Azospirillaceae</taxon>
        <taxon>Niveispirillum</taxon>
    </lineage>
</organism>
<evidence type="ECO:0000256" key="2">
    <source>
        <dbReference type="ARBA" id="ARBA00022692"/>
    </source>
</evidence>
<feature type="transmembrane region" description="Helical" evidence="6">
    <location>
        <begin position="444"/>
        <end position="463"/>
    </location>
</feature>
<dbReference type="Gene3D" id="1.20.1250.20">
    <property type="entry name" value="MFS general substrate transporter like domains"/>
    <property type="match status" value="1"/>
</dbReference>
<feature type="transmembrane region" description="Helical" evidence="6">
    <location>
        <begin position="411"/>
        <end position="432"/>
    </location>
</feature>
<evidence type="ECO:0000256" key="6">
    <source>
        <dbReference type="SAM" id="Phobius"/>
    </source>
</evidence>
<feature type="transmembrane region" description="Helical" evidence="6">
    <location>
        <begin position="354"/>
        <end position="378"/>
    </location>
</feature>
<dbReference type="CDD" id="cd17365">
    <property type="entry name" value="MFS_PcaK_like"/>
    <property type="match status" value="1"/>
</dbReference>
<dbReference type="PANTHER" id="PTHR23508">
    <property type="entry name" value="CARBOXYLIC ACID TRANSPORTER PROTEIN HOMOLOG"/>
    <property type="match status" value="1"/>
</dbReference>
<feature type="transmembrane region" description="Helical" evidence="6">
    <location>
        <begin position="123"/>
        <end position="143"/>
    </location>
</feature>
<dbReference type="InterPro" id="IPR005829">
    <property type="entry name" value="Sugar_transporter_CS"/>
</dbReference>
<gene>
    <name evidence="8" type="ORF">C0V82_17960</name>
</gene>
<dbReference type="InterPro" id="IPR020846">
    <property type="entry name" value="MFS_dom"/>
</dbReference>
<dbReference type="InterPro" id="IPR011701">
    <property type="entry name" value="MFS"/>
</dbReference>